<reference evidence="2 4" key="2">
    <citation type="journal article" date="2013" name="Nature">
        <title>Insights into bilaterian evolution from three spiralian genomes.</title>
        <authorList>
            <person name="Simakov O."/>
            <person name="Marletaz F."/>
            <person name="Cho S.J."/>
            <person name="Edsinger-Gonzales E."/>
            <person name="Havlak P."/>
            <person name="Hellsten U."/>
            <person name="Kuo D.H."/>
            <person name="Larsson T."/>
            <person name="Lv J."/>
            <person name="Arendt D."/>
            <person name="Savage R."/>
            <person name="Osoegawa K."/>
            <person name="de Jong P."/>
            <person name="Grimwood J."/>
            <person name="Chapman J.A."/>
            <person name="Shapiro H."/>
            <person name="Aerts A."/>
            <person name="Otillar R.P."/>
            <person name="Terry A.Y."/>
            <person name="Boore J.L."/>
            <person name="Grigoriev I.V."/>
            <person name="Lindberg D.R."/>
            <person name="Seaver E.C."/>
            <person name="Weisblat D.A."/>
            <person name="Putnam N.H."/>
            <person name="Rokhsar D.S."/>
        </authorList>
    </citation>
    <scope>NUCLEOTIDE SEQUENCE</scope>
</reference>
<dbReference type="STRING" id="6412.T1EF47"/>
<dbReference type="InterPro" id="IPR011993">
    <property type="entry name" value="PH-like_dom_sf"/>
</dbReference>
<dbReference type="InterPro" id="IPR019747">
    <property type="entry name" value="FERM_CS"/>
</dbReference>
<reference evidence="4" key="1">
    <citation type="submission" date="2012-12" db="EMBL/GenBank/DDBJ databases">
        <authorList>
            <person name="Hellsten U."/>
            <person name="Grimwood J."/>
            <person name="Chapman J.A."/>
            <person name="Shapiro H."/>
            <person name="Aerts A."/>
            <person name="Otillar R.P."/>
            <person name="Terry A.Y."/>
            <person name="Boore J.L."/>
            <person name="Simakov O."/>
            <person name="Marletaz F."/>
            <person name="Cho S.-J."/>
            <person name="Edsinger-Gonzales E."/>
            <person name="Havlak P."/>
            <person name="Kuo D.-H."/>
            <person name="Larsson T."/>
            <person name="Lv J."/>
            <person name="Arendt D."/>
            <person name="Savage R."/>
            <person name="Osoegawa K."/>
            <person name="de Jong P."/>
            <person name="Lindberg D.R."/>
            <person name="Seaver E.C."/>
            <person name="Weisblat D.A."/>
            <person name="Putnam N.H."/>
            <person name="Grigoriev I.V."/>
            <person name="Rokhsar D.S."/>
        </authorList>
    </citation>
    <scope>NUCLEOTIDE SEQUENCE</scope>
</reference>
<dbReference type="GO" id="GO:0090162">
    <property type="term" value="P:establishment of epithelial cell polarity"/>
    <property type="evidence" value="ECO:0007669"/>
    <property type="project" value="InterPro"/>
</dbReference>
<feature type="domain" description="FERM" evidence="1">
    <location>
        <begin position="6"/>
        <end position="308"/>
    </location>
</feature>
<dbReference type="SUPFAM" id="SSF50729">
    <property type="entry name" value="PH domain-like"/>
    <property type="match status" value="1"/>
</dbReference>
<dbReference type="Pfam" id="PF09380">
    <property type="entry name" value="FERM_C"/>
    <property type="match status" value="1"/>
</dbReference>
<dbReference type="EnsemblMetazoa" id="HelroT110730">
    <property type="protein sequence ID" value="HelroP110730"/>
    <property type="gene ID" value="HelroG110730"/>
</dbReference>
<dbReference type="HOGENOM" id="CLU_003623_1_3_1"/>
<dbReference type="GeneID" id="20195199"/>
<dbReference type="PANTHER" id="PTHR46079:SF2">
    <property type="entry name" value="FERM DOMAIN-CONTAINING PROTEIN"/>
    <property type="match status" value="1"/>
</dbReference>
<dbReference type="FunFam" id="3.10.20.90:FF:000019">
    <property type="entry name" value="FERM domain containing 4A"/>
    <property type="match status" value="1"/>
</dbReference>
<dbReference type="KEGG" id="hro:HELRODRAFT_110730"/>
<dbReference type="InterPro" id="IPR047176">
    <property type="entry name" value="FRMD4A/B"/>
</dbReference>
<sequence length="318" mass="37242">MATDVRTVHIILPDDDQLEVIVQPKLYTYELLNLVSSHKALKEKNYFGLSYRDESGHYQWLQLERRVFDHDYPKKIGLITLYFAVKFYVENILTLPEIPTILMYYLQSRQSIYKGLLETDSETIFELSAYILQITCGNLTSESECRQHIKQFSLSRKILEEYPSLTYCEDQIIGFYRKLAGHTFGTALINYMSIVESLPTYGVHYYAIKDKVGVPWWLGISGKGLMVFDILDKKIPRKFYPWASLENLYFRDKKFIIEVLEASNVSSNNNNNSNLEIVVHTWLATSTQLARSIWMMAVNQHQFYLDRKHFKVNVLLLL</sequence>
<dbReference type="CDD" id="cd14473">
    <property type="entry name" value="FERM_B-lobe"/>
    <property type="match status" value="1"/>
</dbReference>
<dbReference type="InterPro" id="IPR014352">
    <property type="entry name" value="FERM/acyl-CoA-bd_prot_sf"/>
</dbReference>
<dbReference type="Gene3D" id="3.10.20.90">
    <property type="entry name" value="Phosphatidylinositol 3-kinase Catalytic Subunit, Chain A, domain 1"/>
    <property type="match status" value="1"/>
</dbReference>
<dbReference type="EMBL" id="AMQM01003581">
    <property type="status" value="NOT_ANNOTATED_CDS"/>
    <property type="molecule type" value="Genomic_DNA"/>
</dbReference>
<dbReference type="Proteomes" id="UP000015101">
    <property type="component" value="Unassembled WGS sequence"/>
</dbReference>
<gene>
    <name evidence="3" type="primary">20195199</name>
    <name evidence="2" type="ORF">HELRODRAFT_110730</name>
</gene>
<dbReference type="OrthoDB" id="10063592at2759"/>
<dbReference type="SMART" id="SM00295">
    <property type="entry name" value="B41"/>
    <property type="match status" value="1"/>
</dbReference>
<dbReference type="PROSITE" id="PS50057">
    <property type="entry name" value="FERM_3"/>
    <property type="match status" value="1"/>
</dbReference>
<dbReference type="PROSITE" id="PS00661">
    <property type="entry name" value="FERM_2"/>
    <property type="match status" value="1"/>
</dbReference>
<evidence type="ECO:0000313" key="3">
    <source>
        <dbReference type="EnsemblMetazoa" id="HelroP110730"/>
    </source>
</evidence>
<dbReference type="OMA" id="EDAPCSW"/>
<dbReference type="InterPro" id="IPR029071">
    <property type="entry name" value="Ubiquitin-like_domsf"/>
</dbReference>
<evidence type="ECO:0000313" key="4">
    <source>
        <dbReference type="Proteomes" id="UP000015101"/>
    </source>
</evidence>
<dbReference type="PANTHER" id="PTHR46079">
    <property type="entry name" value="FERM DOMAIN-CONTAINING PROTEIN 4"/>
    <property type="match status" value="1"/>
</dbReference>
<dbReference type="Pfam" id="PF00373">
    <property type="entry name" value="FERM_M"/>
    <property type="match status" value="1"/>
</dbReference>
<dbReference type="InterPro" id="IPR019749">
    <property type="entry name" value="Band_41_domain"/>
</dbReference>
<organism evidence="3 4">
    <name type="scientific">Helobdella robusta</name>
    <name type="common">Californian leech</name>
    <dbReference type="NCBI Taxonomy" id="6412"/>
    <lineage>
        <taxon>Eukaryota</taxon>
        <taxon>Metazoa</taxon>
        <taxon>Spiralia</taxon>
        <taxon>Lophotrochozoa</taxon>
        <taxon>Annelida</taxon>
        <taxon>Clitellata</taxon>
        <taxon>Hirudinea</taxon>
        <taxon>Rhynchobdellida</taxon>
        <taxon>Glossiphoniidae</taxon>
        <taxon>Helobdella</taxon>
    </lineage>
</organism>
<dbReference type="InterPro" id="IPR018979">
    <property type="entry name" value="FERM_N"/>
</dbReference>
<dbReference type="EMBL" id="KB096222">
    <property type="protein sequence ID" value="ESO07214.1"/>
    <property type="molecule type" value="Genomic_DNA"/>
</dbReference>
<proteinExistence type="predicted"/>
<dbReference type="InterPro" id="IPR000299">
    <property type="entry name" value="FERM_domain"/>
</dbReference>
<dbReference type="eggNOG" id="KOG3529">
    <property type="taxonomic scope" value="Eukaryota"/>
</dbReference>
<dbReference type="SUPFAM" id="SSF54236">
    <property type="entry name" value="Ubiquitin-like"/>
    <property type="match status" value="1"/>
</dbReference>
<dbReference type="SMART" id="SM01196">
    <property type="entry name" value="FERM_C"/>
    <property type="match status" value="1"/>
</dbReference>
<keyword evidence="4" id="KW-1185">Reference proteome</keyword>
<dbReference type="InterPro" id="IPR019748">
    <property type="entry name" value="FERM_central"/>
</dbReference>
<dbReference type="InterPro" id="IPR018980">
    <property type="entry name" value="FERM_PH-like_C"/>
</dbReference>
<dbReference type="InterPro" id="IPR035963">
    <property type="entry name" value="FERM_2"/>
</dbReference>
<evidence type="ECO:0000313" key="2">
    <source>
        <dbReference type="EMBL" id="ESO07214.1"/>
    </source>
</evidence>
<dbReference type="CTD" id="20195199"/>
<dbReference type="RefSeq" id="XP_009014592.1">
    <property type="nucleotide sequence ID" value="XM_009016344.1"/>
</dbReference>
<dbReference type="Gene3D" id="1.20.80.10">
    <property type="match status" value="1"/>
</dbReference>
<dbReference type="InParanoid" id="T1EF47"/>
<dbReference type="AlphaFoldDB" id="T1EF47"/>
<dbReference type="SUPFAM" id="SSF47031">
    <property type="entry name" value="Second domain of FERM"/>
    <property type="match status" value="1"/>
</dbReference>
<name>T1EF47_HELRO</name>
<reference evidence="3" key="3">
    <citation type="submission" date="2015-06" db="UniProtKB">
        <authorList>
            <consortium name="EnsemblMetazoa"/>
        </authorList>
    </citation>
    <scope>IDENTIFICATION</scope>
</reference>
<evidence type="ECO:0000259" key="1">
    <source>
        <dbReference type="PROSITE" id="PS50057"/>
    </source>
</evidence>
<accession>T1EF47</accession>
<protein>
    <recommendedName>
        <fullName evidence="1">FERM domain-containing protein</fullName>
    </recommendedName>
</protein>
<dbReference type="Pfam" id="PF09379">
    <property type="entry name" value="FERM_N"/>
    <property type="match status" value="1"/>
</dbReference>
<dbReference type="Gene3D" id="2.30.29.30">
    <property type="entry name" value="Pleckstrin-homology domain (PH domain)/Phosphotyrosine-binding domain (PTB)"/>
    <property type="match status" value="1"/>
</dbReference>